<accession>A0AAN9JZ08</accession>
<dbReference type="AlphaFoldDB" id="A0AAN9JZ08"/>
<proteinExistence type="predicted"/>
<evidence type="ECO:0000313" key="2">
    <source>
        <dbReference type="Proteomes" id="UP001367508"/>
    </source>
</evidence>
<name>A0AAN9JZ08_CANGL</name>
<organism evidence="1 2">
    <name type="scientific">Canavalia gladiata</name>
    <name type="common">Sword bean</name>
    <name type="synonym">Dolichos gladiatus</name>
    <dbReference type="NCBI Taxonomy" id="3824"/>
    <lineage>
        <taxon>Eukaryota</taxon>
        <taxon>Viridiplantae</taxon>
        <taxon>Streptophyta</taxon>
        <taxon>Embryophyta</taxon>
        <taxon>Tracheophyta</taxon>
        <taxon>Spermatophyta</taxon>
        <taxon>Magnoliopsida</taxon>
        <taxon>eudicotyledons</taxon>
        <taxon>Gunneridae</taxon>
        <taxon>Pentapetalae</taxon>
        <taxon>rosids</taxon>
        <taxon>fabids</taxon>
        <taxon>Fabales</taxon>
        <taxon>Fabaceae</taxon>
        <taxon>Papilionoideae</taxon>
        <taxon>50 kb inversion clade</taxon>
        <taxon>NPAAA clade</taxon>
        <taxon>indigoferoid/millettioid clade</taxon>
        <taxon>Phaseoleae</taxon>
        <taxon>Canavalia</taxon>
    </lineage>
</organism>
<reference evidence="1 2" key="1">
    <citation type="submission" date="2024-01" db="EMBL/GenBank/DDBJ databases">
        <title>The genomes of 5 underutilized Papilionoideae crops provide insights into root nodulation and disease resistanc.</title>
        <authorList>
            <person name="Jiang F."/>
        </authorList>
    </citation>
    <scope>NUCLEOTIDE SEQUENCE [LARGE SCALE GENOMIC DNA]</scope>
    <source>
        <strain evidence="1">LVBAO_FW01</strain>
        <tissue evidence="1">Leaves</tissue>
    </source>
</reference>
<dbReference type="EMBL" id="JAYMYQ010000011">
    <property type="protein sequence ID" value="KAK7306174.1"/>
    <property type="molecule type" value="Genomic_DNA"/>
</dbReference>
<dbReference type="Proteomes" id="UP001367508">
    <property type="component" value="Unassembled WGS sequence"/>
</dbReference>
<comment type="caution">
    <text evidence="1">The sequence shown here is derived from an EMBL/GenBank/DDBJ whole genome shotgun (WGS) entry which is preliminary data.</text>
</comment>
<evidence type="ECO:0000313" key="1">
    <source>
        <dbReference type="EMBL" id="KAK7306174.1"/>
    </source>
</evidence>
<sequence>MVSEARYIAESYVHSIGKQLAKSNAVSIVRGMFCFTFPPQQGCVTAGCASRFCAELKETCLVLQHDAKIFALIFPLVWSFSVKLQEQGFEIGSSSKGFDVTKVAPVFFSTQGNPVELWEMI</sequence>
<protein>
    <submittedName>
        <fullName evidence="1">Uncharacterized protein</fullName>
    </submittedName>
</protein>
<keyword evidence="2" id="KW-1185">Reference proteome</keyword>
<gene>
    <name evidence="1" type="ORF">VNO77_44100</name>
</gene>